<gene>
    <name evidence="1" type="ORF">SFRICE_016809</name>
</gene>
<evidence type="ECO:0000313" key="1">
    <source>
        <dbReference type="EMBL" id="SOQ41605.1"/>
    </source>
</evidence>
<protein>
    <submittedName>
        <fullName evidence="1">SFRICE_016809</fullName>
    </submittedName>
</protein>
<organism evidence="1">
    <name type="scientific">Spodoptera frugiperda</name>
    <name type="common">Fall armyworm</name>
    <dbReference type="NCBI Taxonomy" id="7108"/>
    <lineage>
        <taxon>Eukaryota</taxon>
        <taxon>Metazoa</taxon>
        <taxon>Ecdysozoa</taxon>
        <taxon>Arthropoda</taxon>
        <taxon>Hexapoda</taxon>
        <taxon>Insecta</taxon>
        <taxon>Pterygota</taxon>
        <taxon>Neoptera</taxon>
        <taxon>Endopterygota</taxon>
        <taxon>Lepidoptera</taxon>
        <taxon>Glossata</taxon>
        <taxon>Ditrysia</taxon>
        <taxon>Noctuoidea</taxon>
        <taxon>Noctuidae</taxon>
        <taxon>Amphipyrinae</taxon>
        <taxon>Spodoptera</taxon>
    </lineage>
</organism>
<accession>A0A2H1VLA9</accession>
<sequence length="111" mass="12374">MLRRDISHTVKNKSYLQALFVQECRNYGKAYTMVHEEPPGPVIKTNIPGPHSKKLLKDMMEIQMKSRPPVSGSSTVPDYRGVAIRVTVGHGVQSIAEVGETAATPDDDWPW</sequence>
<dbReference type="EMBL" id="ODYU01003187">
    <property type="protein sequence ID" value="SOQ41605.1"/>
    <property type="molecule type" value="Genomic_DNA"/>
</dbReference>
<reference evidence="1" key="1">
    <citation type="submission" date="2016-07" db="EMBL/GenBank/DDBJ databases">
        <authorList>
            <person name="Bretaudeau A."/>
        </authorList>
    </citation>
    <scope>NUCLEOTIDE SEQUENCE</scope>
    <source>
        <strain evidence="1">Rice</strain>
        <tissue evidence="1">Whole body</tissue>
    </source>
</reference>
<name>A0A2H1VLA9_SPOFR</name>
<dbReference type="AlphaFoldDB" id="A0A2H1VLA9"/>
<proteinExistence type="predicted"/>